<dbReference type="InterPro" id="IPR036691">
    <property type="entry name" value="Endo/exonu/phosph_ase_sf"/>
</dbReference>
<gene>
    <name evidence="3" type="ORF">BaRGS_00036440</name>
</gene>
<reference evidence="3 4" key="1">
    <citation type="journal article" date="2023" name="Sci. Data">
        <title>Genome assembly of the Korean intertidal mud-creeper Batillaria attramentaria.</title>
        <authorList>
            <person name="Patra A.K."/>
            <person name="Ho P.T."/>
            <person name="Jun S."/>
            <person name="Lee S.J."/>
            <person name="Kim Y."/>
            <person name="Won Y.J."/>
        </authorList>
    </citation>
    <scope>NUCLEOTIDE SEQUENCE [LARGE SCALE GENOMIC DNA]</scope>
    <source>
        <strain evidence="3">Wonlab-2016</strain>
    </source>
</reference>
<evidence type="ECO:0000313" key="3">
    <source>
        <dbReference type="EMBL" id="KAK7469534.1"/>
    </source>
</evidence>
<dbReference type="Pfam" id="PF03372">
    <property type="entry name" value="Exo_endo_phos"/>
    <property type="match status" value="1"/>
</dbReference>
<dbReference type="PANTHER" id="PTHR46670">
    <property type="entry name" value="ENDO/EXONUCLEASE/PHOSPHATASE DOMAIN-CONTAINING PROTEIN"/>
    <property type="match status" value="1"/>
</dbReference>
<feature type="compositionally biased region" description="Polar residues" evidence="1">
    <location>
        <begin position="19"/>
        <end position="28"/>
    </location>
</feature>
<proteinExistence type="predicted"/>
<feature type="non-terminal residue" evidence="3">
    <location>
        <position position="1"/>
    </location>
</feature>
<evidence type="ECO:0000313" key="4">
    <source>
        <dbReference type="Proteomes" id="UP001519460"/>
    </source>
</evidence>
<feature type="compositionally biased region" description="Low complexity" evidence="1">
    <location>
        <begin position="30"/>
        <end position="41"/>
    </location>
</feature>
<dbReference type="InterPro" id="IPR005135">
    <property type="entry name" value="Endo/exonuclease/phosphatase"/>
</dbReference>
<accession>A0ABD0JBS0</accession>
<keyword evidence="4" id="KW-1185">Reference proteome</keyword>
<evidence type="ECO:0000259" key="2">
    <source>
        <dbReference type="Pfam" id="PF03372"/>
    </source>
</evidence>
<sequence length="295" mass="32674">KVSTADDASTSENRETGGVETSLTTQNEEVAGAAVSSHGSSPDLYGATDQEMLVGVFNVRGVKNKQKTIASFVQSKKISVLSLTETSLECRGTDAKGECPDMTVEGYTLLSCPRPKNQKGGGVAFMVQSHLMEDRSFKDSFSFSHTSFELAELTIRKSSPHPVHFFCLYRPPSTTKETFYEEFPGFLKYCRELKGNFIIMGDFNFPQLSPKILKILKEFGLSQGVKTATHEKGNILDWILFQEDQQIVVADSIFVHEERMTSDHNPVTCRLRISSNPAEVSVYGNGCDRLCIVTL</sequence>
<comment type="caution">
    <text evidence="3">The sequence shown here is derived from an EMBL/GenBank/DDBJ whole genome shotgun (WGS) entry which is preliminary data.</text>
</comment>
<feature type="domain" description="Endonuclease/exonuclease/phosphatase" evidence="2">
    <location>
        <begin position="57"/>
        <end position="264"/>
    </location>
</feature>
<evidence type="ECO:0000256" key="1">
    <source>
        <dbReference type="SAM" id="MobiDB-lite"/>
    </source>
</evidence>
<feature type="region of interest" description="Disordered" evidence="1">
    <location>
        <begin position="1"/>
        <end position="43"/>
    </location>
</feature>
<protein>
    <recommendedName>
        <fullName evidence="2">Endonuclease/exonuclease/phosphatase domain-containing protein</fullName>
    </recommendedName>
</protein>
<dbReference type="SUPFAM" id="SSF56219">
    <property type="entry name" value="DNase I-like"/>
    <property type="match status" value="1"/>
</dbReference>
<organism evidence="3 4">
    <name type="scientific">Batillaria attramentaria</name>
    <dbReference type="NCBI Taxonomy" id="370345"/>
    <lineage>
        <taxon>Eukaryota</taxon>
        <taxon>Metazoa</taxon>
        <taxon>Spiralia</taxon>
        <taxon>Lophotrochozoa</taxon>
        <taxon>Mollusca</taxon>
        <taxon>Gastropoda</taxon>
        <taxon>Caenogastropoda</taxon>
        <taxon>Sorbeoconcha</taxon>
        <taxon>Cerithioidea</taxon>
        <taxon>Batillariidae</taxon>
        <taxon>Batillaria</taxon>
    </lineage>
</organism>
<dbReference type="Proteomes" id="UP001519460">
    <property type="component" value="Unassembled WGS sequence"/>
</dbReference>
<dbReference type="AlphaFoldDB" id="A0ABD0JBS0"/>
<name>A0ABD0JBS0_9CAEN</name>
<dbReference type="Gene3D" id="3.60.10.10">
    <property type="entry name" value="Endonuclease/exonuclease/phosphatase"/>
    <property type="match status" value="1"/>
</dbReference>
<feature type="compositionally biased region" description="Polar residues" evidence="1">
    <location>
        <begin position="1"/>
        <end position="11"/>
    </location>
</feature>
<dbReference type="EMBL" id="JACVVK020000513">
    <property type="protein sequence ID" value="KAK7469534.1"/>
    <property type="molecule type" value="Genomic_DNA"/>
</dbReference>
<dbReference type="PANTHER" id="PTHR46670:SF3">
    <property type="entry name" value="ENDONUCLEASE_EXONUCLEASE_PHOSPHATASE DOMAIN-CONTAINING PROTEIN"/>
    <property type="match status" value="1"/>
</dbReference>